<dbReference type="Proteomes" id="UP000229011">
    <property type="component" value="Unassembled WGS sequence"/>
</dbReference>
<sequence length="195" mass="23126">MITFGKNIQKRRINLGLDTNDLAKLANYPNRSYIEKIESDKMYPSTKKIPDLAKALSWEIEDLFKDVEIEDIENDFIFIKNMLKSIKSYQENETPRRTIIFSLDACKKHYLSLFDKYIREDFLSKINNLVIKNYYENNVELEKIEAFFKEKEYEICLIGLCDLLETILKLKEISKDTEDVIDAEEVIILDDFLRI</sequence>
<evidence type="ECO:0000313" key="3">
    <source>
        <dbReference type="Proteomes" id="UP000229011"/>
    </source>
</evidence>
<protein>
    <recommendedName>
        <fullName evidence="1">HTH cro/C1-type domain-containing protein</fullName>
    </recommendedName>
</protein>
<comment type="caution">
    <text evidence="2">The sequence shown here is derived from an EMBL/GenBank/DDBJ whole genome shotgun (WGS) entry which is preliminary data.</text>
</comment>
<dbReference type="EMBL" id="PEQY01000001">
    <property type="protein sequence ID" value="PIM80356.1"/>
    <property type="molecule type" value="Genomic_DNA"/>
</dbReference>
<name>A0A2G9EHE1_9FUSO</name>
<dbReference type="SMART" id="SM00530">
    <property type="entry name" value="HTH_XRE"/>
    <property type="match status" value="1"/>
</dbReference>
<dbReference type="GeneID" id="93328424"/>
<reference evidence="2 3" key="1">
    <citation type="submission" date="2017-11" db="EMBL/GenBank/DDBJ databases">
        <title>Genome sequencing of Fusobacterium periodonticum KCOM 1259.</title>
        <authorList>
            <person name="Kook J.-K."/>
            <person name="Park S.-N."/>
            <person name="Lim Y.K."/>
        </authorList>
    </citation>
    <scope>NUCLEOTIDE SEQUENCE [LARGE SCALE GENOMIC DNA]</scope>
    <source>
        <strain evidence="2 3">KCOM 1259</strain>
    </source>
</reference>
<proteinExistence type="predicted"/>
<feature type="domain" description="HTH cro/C1-type" evidence="1">
    <location>
        <begin position="8"/>
        <end position="63"/>
    </location>
</feature>
<dbReference type="InterPro" id="IPR010982">
    <property type="entry name" value="Lambda_DNA-bd_dom_sf"/>
</dbReference>
<accession>A0A2G9EHE1</accession>
<organism evidence="2 3">
    <name type="scientific">Fusobacterium pseudoperiodonticum</name>
    <dbReference type="NCBI Taxonomy" id="2663009"/>
    <lineage>
        <taxon>Bacteria</taxon>
        <taxon>Fusobacteriati</taxon>
        <taxon>Fusobacteriota</taxon>
        <taxon>Fusobacteriia</taxon>
        <taxon>Fusobacteriales</taxon>
        <taxon>Fusobacteriaceae</taxon>
        <taxon>Fusobacterium</taxon>
    </lineage>
</organism>
<evidence type="ECO:0000313" key="2">
    <source>
        <dbReference type="EMBL" id="PIM80356.1"/>
    </source>
</evidence>
<dbReference type="PROSITE" id="PS50943">
    <property type="entry name" value="HTH_CROC1"/>
    <property type="match status" value="1"/>
</dbReference>
<dbReference type="AlphaFoldDB" id="A0A2G9EHE1"/>
<dbReference type="Gene3D" id="1.10.260.40">
    <property type="entry name" value="lambda repressor-like DNA-binding domains"/>
    <property type="match status" value="1"/>
</dbReference>
<dbReference type="InterPro" id="IPR001387">
    <property type="entry name" value="Cro/C1-type_HTH"/>
</dbReference>
<evidence type="ECO:0000259" key="1">
    <source>
        <dbReference type="PROSITE" id="PS50943"/>
    </source>
</evidence>
<dbReference type="CDD" id="cd00093">
    <property type="entry name" value="HTH_XRE"/>
    <property type="match status" value="1"/>
</dbReference>
<dbReference type="RefSeq" id="WP_099958968.1">
    <property type="nucleotide sequence ID" value="NZ_PEQY01000001.1"/>
</dbReference>
<gene>
    <name evidence="2" type="ORF">CTM71_08235</name>
</gene>
<dbReference type="SUPFAM" id="SSF47413">
    <property type="entry name" value="lambda repressor-like DNA-binding domains"/>
    <property type="match status" value="1"/>
</dbReference>
<dbReference type="GO" id="GO:0003677">
    <property type="term" value="F:DNA binding"/>
    <property type="evidence" value="ECO:0007669"/>
    <property type="project" value="InterPro"/>
</dbReference>